<organism evidence="3 4">
    <name type="scientific">Microscilla marina ATCC 23134</name>
    <dbReference type="NCBI Taxonomy" id="313606"/>
    <lineage>
        <taxon>Bacteria</taxon>
        <taxon>Pseudomonadati</taxon>
        <taxon>Bacteroidota</taxon>
        <taxon>Cytophagia</taxon>
        <taxon>Cytophagales</taxon>
        <taxon>Microscillaceae</taxon>
        <taxon>Microscilla</taxon>
    </lineage>
</organism>
<dbReference type="InterPro" id="IPR036291">
    <property type="entry name" value="NAD(P)-bd_dom_sf"/>
</dbReference>
<dbReference type="EC" id="1.1.1.-" evidence="3"/>
<reference evidence="3 4" key="1">
    <citation type="submission" date="2007-01" db="EMBL/GenBank/DDBJ databases">
        <authorList>
            <person name="Haygood M."/>
            <person name="Podell S."/>
            <person name="Anderson C."/>
            <person name="Hopkinson B."/>
            <person name="Roe K."/>
            <person name="Barbeau K."/>
            <person name="Gaasterland T."/>
            <person name="Ferriera S."/>
            <person name="Johnson J."/>
            <person name="Kravitz S."/>
            <person name="Beeson K."/>
            <person name="Sutton G."/>
            <person name="Rogers Y.-H."/>
            <person name="Friedman R."/>
            <person name="Frazier M."/>
            <person name="Venter J.C."/>
        </authorList>
    </citation>
    <scope>NUCLEOTIDE SEQUENCE [LARGE SCALE GENOMIC DNA]</scope>
    <source>
        <strain evidence="3 4">ATCC 23134</strain>
    </source>
</reference>
<comment type="caution">
    <text evidence="3">The sequence shown here is derived from an EMBL/GenBank/DDBJ whole genome shotgun (WGS) entry which is preliminary data.</text>
</comment>
<dbReference type="eggNOG" id="COG1028">
    <property type="taxonomic scope" value="Bacteria"/>
</dbReference>
<name>A1ZQT0_MICM2</name>
<evidence type="ECO:0000313" key="3">
    <source>
        <dbReference type="EMBL" id="EAY27235.1"/>
    </source>
</evidence>
<dbReference type="SUPFAM" id="SSF51735">
    <property type="entry name" value="NAD(P)-binding Rossmann-fold domains"/>
    <property type="match status" value="1"/>
</dbReference>
<evidence type="ECO:0000256" key="1">
    <source>
        <dbReference type="ARBA" id="ARBA00006484"/>
    </source>
</evidence>
<comment type="similarity">
    <text evidence="1">Belongs to the short-chain dehydrogenases/reductases (SDR) family.</text>
</comment>
<evidence type="ECO:0000313" key="4">
    <source>
        <dbReference type="Proteomes" id="UP000004095"/>
    </source>
</evidence>
<dbReference type="InterPro" id="IPR002347">
    <property type="entry name" value="SDR_fam"/>
</dbReference>
<keyword evidence="2 3" id="KW-0560">Oxidoreductase</keyword>
<accession>A1ZQT0</accession>
<dbReference type="Proteomes" id="UP000004095">
    <property type="component" value="Unassembled WGS sequence"/>
</dbReference>
<evidence type="ECO:0000256" key="2">
    <source>
        <dbReference type="ARBA" id="ARBA00023002"/>
    </source>
</evidence>
<gene>
    <name evidence="3" type="ORF">M23134_06545</name>
</gene>
<keyword evidence="4" id="KW-1185">Reference proteome</keyword>
<dbReference type="PRINTS" id="PR00081">
    <property type="entry name" value="GDHRDH"/>
</dbReference>
<dbReference type="PANTHER" id="PTHR24320">
    <property type="entry name" value="RETINOL DEHYDROGENASE"/>
    <property type="match status" value="1"/>
</dbReference>
<sequence length="338" mass="36901">MFNSTLKKTKQMITNTIETLHLETVLNNHAQDMTGKVVAITGTTSGTGFVCAREVAKKGAKVLLLNRQSERAEQALKQLQNEVPNGKFEAVTCDLQDFDSVRNAIDTIKAKHEVIDVLVNNAGVMALEDKATKDGYDVQMQTNVISHFLLTKELFPLLKKSPEARVVNHSSMARLGGPLVTEYFEKKGGDLGGDGTEEQNLSFQGPRWERYHQTKLANATFTYGLKKKLEEANINHVIPLLAHPGLAKTQLQVTSATAGGMDNKAELMNMAQSAEDGATGIIRAAMDPKAKPGDFFGPSGQGWKGFPEALTPEELLVDEANLRTNWEGCEKAVGTFEV</sequence>
<protein>
    <submittedName>
        <fullName evidence="3">Dehydrogenase/ reductase 1</fullName>
        <ecNumber evidence="3">1.1.1.-</ecNumber>
    </submittedName>
</protein>
<dbReference type="Gene3D" id="3.40.50.720">
    <property type="entry name" value="NAD(P)-binding Rossmann-like Domain"/>
    <property type="match status" value="1"/>
</dbReference>
<dbReference type="EMBL" id="AAWS01000025">
    <property type="protein sequence ID" value="EAY27235.1"/>
    <property type="molecule type" value="Genomic_DNA"/>
</dbReference>
<dbReference type="Pfam" id="PF00106">
    <property type="entry name" value="adh_short"/>
    <property type="match status" value="1"/>
</dbReference>
<proteinExistence type="inferred from homology"/>
<dbReference type="GO" id="GO:0016491">
    <property type="term" value="F:oxidoreductase activity"/>
    <property type="evidence" value="ECO:0007669"/>
    <property type="project" value="UniProtKB-KW"/>
</dbReference>
<dbReference type="PANTHER" id="PTHR24320:SF148">
    <property type="entry name" value="NAD(P)-BINDING ROSSMANN-FOLD SUPERFAMILY PROTEIN"/>
    <property type="match status" value="1"/>
</dbReference>
<dbReference type="AlphaFoldDB" id="A1ZQT0"/>